<feature type="compositionally biased region" description="Polar residues" evidence="1">
    <location>
        <begin position="398"/>
        <end position="425"/>
    </location>
</feature>
<feature type="compositionally biased region" description="Basic and acidic residues" evidence="1">
    <location>
        <begin position="16"/>
        <end position="26"/>
    </location>
</feature>
<proteinExistence type="predicted"/>
<organism evidence="2 3">
    <name type="scientific">Sphagnurus paluster</name>
    <dbReference type="NCBI Taxonomy" id="117069"/>
    <lineage>
        <taxon>Eukaryota</taxon>
        <taxon>Fungi</taxon>
        <taxon>Dikarya</taxon>
        <taxon>Basidiomycota</taxon>
        <taxon>Agaricomycotina</taxon>
        <taxon>Agaricomycetes</taxon>
        <taxon>Agaricomycetidae</taxon>
        <taxon>Agaricales</taxon>
        <taxon>Tricholomatineae</taxon>
        <taxon>Lyophyllaceae</taxon>
        <taxon>Sphagnurus</taxon>
    </lineage>
</organism>
<feature type="compositionally biased region" description="Polar residues" evidence="1">
    <location>
        <begin position="269"/>
        <end position="279"/>
    </location>
</feature>
<reference evidence="2" key="1">
    <citation type="submission" date="2021-02" db="EMBL/GenBank/DDBJ databases">
        <authorList>
            <person name="Nieuwenhuis M."/>
            <person name="Van De Peppel L.J.J."/>
        </authorList>
    </citation>
    <scope>NUCLEOTIDE SEQUENCE</scope>
    <source>
        <strain evidence="2">D49</strain>
    </source>
</reference>
<feature type="region of interest" description="Disordered" evidence="1">
    <location>
        <begin position="1"/>
        <end position="243"/>
    </location>
</feature>
<evidence type="ECO:0000313" key="3">
    <source>
        <dbReference type="Proteomes" id="UP000717328"/>
    </source>
</evidence>
<dbReference type="Proteomes" id="UP000717328">
    <property type="component" value="Unassembled WGS sequence"/>
</dbReference>
<evidence type="ECO:0000313" key="2">
    <source>
        <dbReference type="EMBL" id="KAG5653915.1"/>
    </source>
</evidence>
<gene>
    <name evidence="2" type="ORF">H0H81_009507</name>
</gene>
<feature type="compositionally biased region" description="Basic residues" evidence="1">
    <location>
        <begin position="312"/>
        <end position="322"/>
    </location>
</feature>
<feature type="compositionally biased region" description="Low complexity" evidence="1">
    <location>
        <begin position="370"/>
        <end position="384"/>
    </location>
</feature>
<comment type="caution">
    <text evidence="2">The sequence shown here is derived from an EMBL/GenBank/DDBJ whole genome shotgun (WGS) entry which is preliminary data.</text>
</comment>
<feature type="compositionally biased region" description="Low complexity" evidence="1">
    <location>
        <begin position="432"/>
        <end position="449"/>
    </location>
</feature>
<dbReference type="OrthoDB" id="2162691at2759"/>
<feature type="compositionally biased region" description="Low complexity" evidence="1">
    <location>
        <begin position="167"/>
        <end position="176"/>
    </location>
</feature>
<feature type="region of interest" description="Disordered" evidence="1">
    <location>
        <begin position="351"/>
        <end position="458"/>
    </location>
</feature>
<feature type="region of interest" description="Disordered" evidence="1">
    <location>
        <begin position="257"/>
        <end position="328"/>
    </location>
</feature>
<dbReference type="AlphaFoldDB" id="A0A9P7GR84"/>
<dbReference type="EMBL" id="JABCKI010000028">
    <property type="protein sequence ID" value="KAG5653915.1"/>
    <property type="molecule type" value="Genomic_DNA"/>
</dbReference>
<feature type="compositionally biased region" description="Low complexity" evidence="1">
    <location>
        <begin position="149"/>
        <end position="161"/>
    </location>
</feature>
<feature type="compositionally biased region" description="Low complexity" evidence="1">
    <location>
        <begin position="89"/>
        <end position="116"/>
    </location>
</feature>
<accession>A0A9P7GR84</accession>
<feature type="compositionally biased region" description="Polar residues" evidence="1">
    <location>
        <begin position="133"/>
        <end position="148"/>
    </location>
</feature>
<feature type="compositionally biased region" description="Basic and acidic residues" evidence="1">
    <location>
        <begin position="60"/>
        <end position="71"/>
    </location>
</feature>
<reference evidence="2" key="2">
    <citation type="submission" date="2021-10" db="EMBL/GenBank/DDBJ databases">
        <title>Phylogenomics reveals ancestral predisposition of the termite-cultivated fungus Termitomyces towards a domesticated lifestyle.</title>
        <authorList>
            <person name="Auxier B."/>
            <person name="Grum-Grzhimaylo A."/>
            <person name="Cardenas M.E."/>
            <person name="Lodge J.D."/>
            <person name="Laessoe T."/>
            <person name="Pedersen O."/>
            <person name="Smith M.E."/>
            <person name="Kuyper T.W."/>
            <person name="Franco-Molano E.A."/>
            <person name="Baroni T.J."/>
            <person name="Aanen D.K."/>
        </authorList>
    </citation>
    <scope>NUCLEOTIDE SEQUENCE</scope>
    <source>
        <strain evidence="2">D49</strain>
    </source>
</reference>
<evidence type="ECO:0000256" key="1">
    <source>
        <dbReference type="SAM" id="MobiDB-lite"/>
    </source>
</evidence>
<keyword evidence="3" id="KW-1185">Reference proteome</keyword>
<feature type="compositionally biased region" description="Polar residues" evidence="1">
    <location>
        <begin position="290"/>
        <end position="309"/>
    </location>
</feature>
<sequence length="501" mass="53171">MVFLSKLVSKATAQTHTRDRSDRSLESPRNSTTKPRSRTPSPVPPIATAPPRSTSPKPHIKFEERVEERPRIPTFITTSVDGEDDFGGDSDSTFPSVTVVPPSPLLRNSSLSSSNSETSYPGAANSRTDDGATPSNEKPFSRGRTISHSSTRSPDETSTPTTPRPRTPSSASAHASKTQSHSRPVTPVSPSEPTPPAMPANSLKPAKEVSKKSSNRSLNRPPPVDINHARAATAPAQTIQDQDGLTAVYTSRAAIVESPKGLELPEFPTPTQASSRHNTPPQPSPSASSTYLTSPSRDTDTASIVSSNGTKDKKRPWRRATAARKPTGLANAIAASSLAIANHSLTAGQQAHFSAAANAQPPTSPGRKQTVSPPYSTPSASTSSRHLKTKSIELSPHSARSNLSVRSSQRPGSISVGSDNNSNSEYYGDGPDYYSGLEDSSEEGGSSSEDNLRDLDLGEDDIPVTGFAVASYKRNADFHELFPSIPAGDYLIDGEVLYSIL</sequence>
<name>A0A9P7GR84_9AGAR</name>
<protein>
    <submittedName>
        <fullName evidence="2">Uncharacterized protein</fullName>
    </submittedName>
</protein>